<dbReference type="AlphaFoldDB" id="A0A0K2VAA5"/>
<sequence>MTHHIAPPLCCGAYKIVTRIRS</sequence>
<name>A0A0K2VAA5_LEPSM</name>
<protein>
    <submittedName>
        <fullName evidence="1">Uncharacterized protein</fullName>
    </submittedName>
</protein>
<organism evidence="1">
    <name type="scientific">Lepeophtheirus salmonis</name>
    <name type="common">Salmon louse</name>
    <name type="synonym">Caligus salmonis</name>
    <dbReference type="NCBI Taxonomy" id="72036"/>
    <lineage>
        <taxon>Eukaryota</taxon>
        <taxon>Metazoa</taxon>
        <taxon>Ecdysozoa</taxon>
        <taxon>Arthropoda</taxon>
        <taxon>Crustacea</taxon>
        <taxon>Multicrustacea</taxon>
        <taxon>Hexanauplia</taxon>
        <taxon>Copepoda</taxon>
        <taxon>Siphonostomatoida</taxon>
        <taxon>Caligidae</taxon>
        <taxon>Lepeophtheirus</taxon>
    </lineage>
</organism>
<evidence type="ECO:0000313" key="1">
    <source>
        <dbReference type="EMBL" id="CDW47468.1"/>
    </source>
</evidence>
<accession>A0A0K2VAA5</accession>
<proteinExistence type="predicted"/>
<reference evidence="1" key="1">
    <citation type="submission" date="2014-05" db="EMBL/GenBank/DDBJ databases">
        <authorList>
            <person name="Chronopoulou M."/>
        </authorList>
    </citation>
    <scope>NUCLEOTIDE SEQUENCE</scope>
    <source>
        <tissue evidence="1">Whole organism</tissue>
    </source>
</reference>
<dbReference type="EMBL" id="HACA01030107">
    <property type="protein sequence ID" value="CDW47468.1"/>
    <property type="molecule type" value="Transcribed_RNA"/>
</dbReference>